<evidence type="ECO:0008006" key="4">
    <source>
        <dbReference type="Google" id="ProtNLM"/>
    </source>
</evidence>
<evidence type="ECO:0000313" key="3">
    <source>
        <dbReference type="Proteomes" id="UP000600101"/>
    </source>
</evidence>
<dbReference type="Proteomes" id="UP000600101">
    <property type="component" value="Unassembled WGS sequence"/>
</dbReference>
<accession>A0A9X0UGI6</accession>
<name>A0A9X0UGI6_9PROT</name>
<dbReference type="EMBL" id="JACOMF010000110">
    <property type="protein sequence ID" value="MBC4019046.1"/>
    <property type="molecule type" value="Genomic_DNA"/>
</dbReference>
<sequence length="101" mass="10251">MADGGSEVAGGPPGFAGAALFQWINPKAWLAAGSGAVAYGADAAATLALVFLGVSTLSTVAWTLVGVGAARILRSRRRIRVFNVLMAALLIASMLPVILAR</sequence>
<evidence type="ECO:0000313" key="2">
    <source>
        <dbReference type="EMBL" id="MBC4019046.1"/>
    </source>
</evidence>
<evidence type="ECO:0000256" key="1">
    <source>
        <dbReference type="SAM" id="Phobius"/>
    </source>
</evidence>
<feature type="transmembrane region" description="Helical" evidence="1">
    <location>
        <begin position="81"/>
        <end position="100"/>
    </location>
</feature>
<reference evidence="2" key="1">
    <citation type="submission" date="2020-08" db="EMBL/GenBank/DDBJ databases">
        <authorList>
            <person name="Hu Y."/>
            <person name="Nguyen S.V."/>
            <person name="Li F."/>
            <person name="Fanning S."/>
        </authorList>
    </citation>
    <scope>NUCLEOTIDE SEQUENCE</scope>
    <source>
        <strain evidence="2">SYSU D8009</strain>
    </source>
</reference>
<comment type="caution">
    <text evidence="2">The sequence shown here is derived from an EMBL/GenBank/DDBJ whole genome shotgun (WGS) entry which is preliminary data.</text>
</comment>
<keyword evidence="1" id="KW-0812">Transmembrane</keyword>
<proteinExistence type="predicted"/>
<dbReference type="RefSeq" id="WP_186773779.1">
    <property type="nucleotide sequence ID" value="NZ_JACOMF010000110.1"/>
</dbReference>
<organism evidence="2 3">
    <name type="scientific">Siccirubricoccus deserti</name>
    <dbReference type="NCBI Taxonomy" id="2013562"/>
    <lineage>
        <taxon>Bacteria</taxon>
        <taxon>Pseudomonadati</taxon>
        <taxon>Pseudomonadota</taxon>
        <taxon>Alphaproteobacteria</taxon>
        <taxon>Acetobacterales</taxon>
        <taxon>Roseomonadaceae</taxon>
        <taxon>Siccirubricoccus</taxon>
    </lineage>
</organism>
<keyword evidence="3" id="KW-1185">Reference proteome</keyword>
<gene>
    <name evidence="2" type="ORF">H7965_27790</name>
</gene>
<protein>
    <recommendedName>
        <fullName evidence="4">LysE family translocator</fullName>
    </recommendedName>
</protein>
<feature type="transmembrane region" description="Helical" evidence="1">
    <location>
        <begin position="43"/>
        <end position="69"/>
    </location>
</feature>
<keyword evidence="1" id="KW-0472">Membrane</keyword>
<dbReference type="AlphaFoldDB" id="A0A9X0UGI6"/>
<keyword evidence="1" id="KW-1133">Transmembrane helix</keyword>